<keyword evidence="8" id="KW-0963">Cytoplasm</keyword>
<comment type="caution">
    <text evidence="22">The sequence shown here is derived from an EMBL/GenBank/DDBJ whole genome shotgun (WGS) entry which is preliminary data.</text>
</comment>
<keyword evidence="14" id="KW-0326">Glycosidase</keyword>
<keyword evidence="12" id="KW-0320">Glycogen biosynthesis</keyword>
<keyword evidence="23" id="KW-1185">Reference proteome</keyword>
<evidence type="ECO:0000256" key="3">
    <source>
        <dbReference type="ARBA" id="ARBA00003530"/>
    </source>
</evidence>
<keyword evidence="11" id="KW-0378">Hydrolase</keyword>
<dbReference type="Gene3D" id="1.50.10.10">
    <property type="match status" value="1"/>
</dbReference>
<dbReference type="GO" id="GO:0004134">
    <property type="term" value="F:4-alpha-glucanotransferase activity"/>
    <property type="evidence" value="ECO:0007669"/>
    <property type="project" value="UniProtKB-EC"/>
</dbReference>
<evidence type="ECO:0000313" key="23">
    <source>
        <dbReference type="Proteomes" id="UP001461498"/>
    </source>
</evidence>
<comment type="function">
    <text evidence="3">Multifunctional enzyme acting as 1,4-alpha-D-glucan:1,4-alpha-D-glucan 4-alpha-D-glycosyltransferase and amylo-1,6-glucosidase in glycogen degradation.</text>
</comment>
<evidence type="ECO:0000256" key="17">
    <source>
        <dbReference type="SAM" id="Coils"/>
    </source>
</evidence>
<dbReference type="FunFam" id="3.20.20.80:FF:000070">
    <property type="entry name" value="GDB1p Glycogen debranching enzyme"/>
    <property type="match status" value="1"/>
</dbReference>
<dbReference type="NCBIfam" id="TIGR01531">
    <property type="entry name" value="glyc_debranch"/>
    <property type="match status" value="1"/>
</dbReference>
<dbReference type="Pfam" id="PF14699">
    <property type="entry name" value="hGDE_N"/>
    <property type="match status" value="1"/>
</dbReference>
<accession>A0AAW1D5X5</accession>
<evidence type="ECO:0000259" key="21">
    <source>
        <dbReference type="Pfam" id="PF14702"/>
    </source>
</evidence>
<dbReference type="SUPFAM" id="SSF51445">
    <property type="entry name" value="(Trans)glycosidases"/>
    <property type="match status" value="1"/>
</dbReference>
<feature type="coiled-coil region" evidence="17">
    <location>
        <begin position="411"/>
        <end position="438"/>
    </location>
</feature>
<proteinExistence type="inferred from homology"/>
<evidence type="ECO:0000256" key="9">
    <source>
        <dbReference type="ARBA" id="ARBA00022676"/>
    </source>
</evidence>
<feature type="domain" description="Glycogen debranching enzyme central" evidence="21">
    <location>
        <begin position="721"/>
        <end position="979"/>
    </location>
</feature>
<comment type="catalytic activity">
    <reaction evidence="1">
        <text>Transfers a segment of a (1-&gt;4)-alpha-D-glucan to a new position in an acceptor, which may be glucose or a (1-&gt;4)-alpha-D-glucan.</text>
        <dbReference type="EC" id="2.4.1.25"/>
    </reaction>
</comment>
<dbReference type="PANTHER" id="PTHR10569:SF2">
    <property type="entry name" value="GLYCOGEN DEBRANCHING ENZYME"/>
    <property type="match status" value="1"/>
</dbReference>
<dbReference type="InterPro" id="IPR032788">
    <property type="entry name" value="AGL_central"/>
</dbReference>
<dbReference type="GO" id="GO:0005978">
    <property type="term" value="P:glycogen biosynthetic process"/>
    <property type="evidence" value="ECO:0007669"/>
    <property type="project" value="UniProtKB-KW"/>
</dbReference>
<organism evidence="22 23">
    <name type="scientific">Rhynocoris fuscipes</name>
    <dbReference type="NCBI Taxonomy" id="488301"/>
    <lineage>
        <taxon>Eukaryota</taxon>
        <taxon>Metazoa</taxon>
        <taxon>Ecdysozoa</taxon>
        <taxon>Arthropoda</taxon>
        <taxon>Hexapoda</taxon>
        <taxon>Insecta</taxon>
        <taxon>Pterygota</taxon>
        <taxon>Neoptera</taxon>
        <taxon>Paraneoptera</taxon>
        <taxon>Hemiptera</taxon>
        <taxon>Heteroptera</taxon>
        <taxon>Panheteroptera</taxon>
        <taxon>Cimicomorpha</taxon>
        <taxon>Reduviidae</taxon>
        <taxon>Harpactorinae</taxon>
        <taxon>Harpactorini</taxon>
        <taxon>Rhynocoris</taxon>
    </lineage>
</organism>
<feature type="domain" description="Glycogen debranching enzyme glucanotransferase" evidence="20">
    <location>
        <begin position="155"/>
        <end position="586"/>
    </location>
</feature>
<evidence type="ECO:0000256" key="8">
    <source>
        <dbReference type="ARBA" id="ARBA00022490"/>
    </source>
</evidence>
<evidence type="ECO:0000259" key="20">
    <source>
        <dbReference type="Pfam" id="PF14701"/>
    </source>
</evidence>
<name>A0AAW1D5X5_9HEMI</name>
<keyword evidence="17" id="KW-0175">Coiled coil</keyword>
<evidence type="ECO:0000256" key="6">
    <source>
        <dbReference type="ARBA" id="ARBA00012778"/>
    </source>
</evidence>
<evidence type="ECO:0000259" key="18">
    <source>
        <dbReference type="Pfam" id="PF06202"/>
    </source>
</evidence>
<comment type="catalytic activity">
    <reaction evidence="2">
        <text>Hydrolysis of (1-&gt;6)-alpha-D-glucosidic branch linkages in glycogen phosphorylase limit dextrin.</text>
        <dbReference type="EC" id="3.2.1.33"/>
    </reaction>
</comment>
<feature type="domain" description="Eukaryotic glycogen debranching enzyme N-terminal" evidence="19">
    <location>
        <begin position="78"/>
        <end position="151"/>
    </location>
</feature>
<dbReference type="Pfam" id="PF14702">
    <property type="entry name" value="hGDE_central"/>
    <property type="match status" value="1"/>
</dbReference>
<dbReference type="Proteomes" id="UP001461498">
    <property type="component" value="Unassembled WGS sequence"/>
</dbReference>
<dbReference type="GO" id="GO:0004135">
    <property type="term" value="F:amylo-alpha-1,6-glucosidase activity"/>
    <property type="evidence" value="ECO:0007669"/>
    <property type="project" value="UniProtKB-EC"/>
</dbReference>
<sequence>MGPLEYVREFFLWLYTLLMGLFYAESKRQLTQKYKNLKTDENIVKMKGPEVILELYKGDNRERELFRIKKGYQVKLKKGPSLYNCEIKIYTNLPEDSNHGFVRNKYRLVKDDILVANRAGSFHYYFVSDTADDRESVKGEGYILVEPTLKLGGEELSLDCIQCITVISKCLGPMNTWNDRLAVAAQSGYNTVHFTPVQKLGNSNSAYSISDHLSIDPRYGSSNSAPTNEQLRQFIENLRNEYKMLSICDVVLNHAATESEWLQSHPECAYNLVNTPHLRPAYFLDRLLKQFSSDIAKGEYETKGLPADIESEEHLQALRYHLGSVLLPQANIAEFYILDIQKLVMEFNDKCFSGEPSKNPGGLNSDNKLKVIQDPLYRRLKSTIDMKLALKIYNIYRTDCFDEDTRRRKCAESFKNRLEQLNDEIKKEIDEHLQAAVENTIAQVRYYRLDNGGPKLGPISAKHPLVSRYFVDYKASNEESMYNENEGALIMAHNGWVMDYDPLQNFAEPGSNVYLRRELIPWTDSVKLRYGDKREDCPYLWDYMERYVQDIAKTFDGIRLDNCHSTPIPVAQYVLDSARIVKPDLYVVAELFTNSDGTDNVFVNKLGITSLIRECMSAWDSHEVGRLVYRFGGWSIGSLSPPKVAAARIAHALFMDQTHDNRSPIVVRSVYDLLPSAALVCMASCAVGSTMGYDQLVPHQIDVVKENRVYMGMNEIKVTEGIISGKAAFNKLHYNLAREGYNQVFVDQVDREIVCVTRQNPRTLDSVLLFAHNSFSWPDEHHHGNGGKGITVDGIAQSVILEASLARIDNNAPWNINLENFEKNPDYINGLTEFKLEMKQSLSVEECKMARIAPCGHTSTRIDLTAEFKPGSVLAIKILNRTNAREASTKLYDGIQLDSLEDALQNLNLIHINHILYKCNNEEEGGCYDIPHFGKLVYCGLQGVMSVLEKVYKNDDLGHPICNNIRNGPWLGEYTANRLKKISATNKLGKLMEQHFKLVEALPRGYRPWGVYRVISQVYEAVISKAFSLMSEFIRNGDDLIKELALVSIQMCGAISSAPLPPLSERISPPKPDAKKPSTTLAAGLPHFSTGYMRSWGRDTFISLRGLLLISGRFNEARYLILGYGGCLRHGLIPNLLNGGDLNPRYNCRDAIWWWLYSIREYCKLAPQGYDIFHEPVNRLFPNDDTEKPAFQDQELQDVMQEALNKHFQGLCFRERNAGEAIDAHMTSRGFDNQIGVHPQTGFVFGGNEWNCGTWMDKMGSSIEAGTKGRPATPRDGAAVEIVGLSMAVISWLNSVSPHFYPHNGVTRFTKSGETIFWSWEEWANKIKENFEKEFYIHHDQSIKTDNDKYVHKRGIYKDTVGATQPWADYRLRPNFFVAMVVAPELFSNSNAHIALKKASVLLGPLGLKTLDPDDLAYHGYYDNGNNSSDFRVAHGYNYHQGPEWLWPTGYYLRALLNTNKYSSESINETKKWLGRLWVSLRDSDWRGLPELTNENGAYCPDSCPTQAWSAATILEVLYDLHKTSIKTT</sequence>
<dbReference type="Gene3D" id="3.20.20.80">
    <property type="entry name" value="Glycosidases"/>
    <property type="match status" value="2"/>
</dbReference>
<keyword evidence="9" id="KW-0328">Glycosyltransferase</keyword>
<evidence type="ECO:0000256" key="11">
    <source>
        <dbReference type="ARBA" id="ARBA00022801"/>
    </source>
</evidence>
<protein>
    <recommendedName>
        <fullName evidence="7">Glycogen debranching enzyme</fullName>
        <ecNumber evidence="5">2.4.1.25</ecNumber>
        <ecNumber evidence="6">3.2.1.33</ecNumber>
    </recommendedName>
    <alternativeName>
        <fullName evidence="16">Glycogen debrancher</fullName>
    </alternativeName>
</protein>
<comment type="similarity">
    <text evidence="15">Belongs to the glycogen debranching enzyme family.</text>
</comment>
<dbReference type="EC" id="3.2.1.33" evidence="6"/>
<evidence type="ECO:0000259" key="19">
    <source>
        <dbReference type="Pfam" id="PF14699"/>
    </source>
</evidence>
<dbReference type="EMBL" id="JAPXFL010000007">
    <property type="protein sequence ID" value="KAK9504312.1"/>
    <property type="molecule type" value="Genomic_DNA"/>
</dbReference>
<dbReference type="InterPro" id="IPR006421">
    <property type="entry name" value="Glycogen_debranch_met"/>
</dbReference>
<evidence type="ECO:0000256" key="13">
    <source>
        <dbReference type="ARBA" id="ARBA00023268"/>
    </source>
</evidence>
<keyword evidence="10" id="KW-0808">Transferase</keyword>
<evidence type="ECO:0000313" key="22">
    <source>
        <dbReference type="EMBL" id="KAK9504312.1"/>
    </source>
</evidence>
<dbReference type="SUPFAM" id="SSF48208">
    <property type="entry name" value="Six-hairpin glycosidases"/>
    <property type="match status" value="1"/>
</dbReference>
<dbReference type="EC" id="2.4.1.25" evidence="5"/>
<keyword evidence="13" id="KW-0511">Multifunctional enzyme</keyword>
<dbReference type="InterPro" id="IPR029436">
    <property type="entry name" value="AGL_euk_N"/>
</dbReference>
<dbReference type="GO" id="GO:0005737">
    <property type="term" value="C:cytoplasm"/>
    <property type="evidence" value="ECO:0007669"/>
    <property type="project" value="UniProtKB-SubCell"/>
</dbReference>
<feature type="domain" description="Glycogen debranching enzyme C-terminal" evidence="18">
    <location>
        <begin position="1075"/>
        <end position="1516"/>
    </location>
</feature>
<dbReference type="Pfam" id="PF06202">
    <property type="entry name" value="GDE_C"/>
    <property type="match status" value="1"/>
</dbReference>
<dbReference type="InterPro" id="IPR032790">
    <property type="entry name" value="GDE_C"/>
</dbReference>
<comment type="subcellular location">
    <subcellularLocation>
        <location evidence="4">Cytoplasm</location>
    </subcellularLocation>
</comment>
<evidence type="ECO:0000256" key="1">
    <source>
        <dbReference type="ARBA" id="ARBA00000439"/>
    </source>
</evidence>
<evidence type="ECO:0000256" key="14">
    <source>
        <dbReference type="ARBA" id="ARBA00023295"/>
    </source>
</evidence>
<dbReference type="InterPro" id="IPR032792">
    <property type="entry name" value="AGL_glucanoTrfase"/>
</dbReference>
<evidence type="ECO:0000256" key="10">
    <source>
        <dbReference type="ARBA" id="ARBA00022679"/>
    </source>
</evidence>
<dbReference type="GO" id="GO:0005980">
    <property type="term" value="P:glycogen catabolic process"/>
    <property type="evidence" value="ECO:0007669"/>
    <property type="project" value="InterPro"/>
</dbReference>
<evidence type="ECO:0000256" key="2">
    <source>
        <dbReference type="ARBA" id="ARBA00000927"/>
    </source>
</evidence>
<dbReference type="InterPro" id="IPR012341">
    <property type="entry name" value="6hp_glycosidase-like_sf"/>
</dbReference>
<dbReference type="Pfam" id="PF14701">
    <property type="entry name" value="hDGE_amylase"/>
    <property type="match status" value="1"/>
</dbReference>
<dbReference type="InterPro" id="IPR010401">
    <property type="entry name" value="AGL/Gdb1"/>
</dbReference>
<evidence type="ECO:0000256" key="12">
    <source>
        <dbReference type="ARBA" id="ARBA00023056"/>
    </source>
</evidence>
<evidence type="ECO:0000256" key="16">
    <source>
        <dbReference type="ARBA" id="ARBA00031477"/>
    </source>
</evidence>
<evidence type="ECO:0000256" key="5">
    <source>
        <dbReference type="ARBA" id="ARBA00012560"/>
    </source>
</evidence>
<evidence type="ECO:0000256" key="15">
    <source>
        <dbReference type="ARBA" id="ARBA00025780"/>
    </source>
</evidence>
<evidence type="ECO:0000256" key="4">
    <source>
        <dbReference type="ARBA" id="ARBA00004496"/>
    </source>
</evidence>
<dbReference type="InterPro" id="IPR008928">
    <property type="entry name" value="6-hairpin_glycosidase_sf"/>
</dbReference>
<dbReference type="InterPro" id="IPR017853">
    <property type="entry name" value="GH"/>
</dbReference>
<dbReference type="CDD" id="cd11327">
    <property type="entry name" value="AmyAc_Glg_debranch_2"/>
    <property type="match status" value="1"/>
</dbReference>
<gene>
    <name evidence="22" type="ORF">O3M35_010677</name>
</gene>
<dbReference type="PANTHER" id="PTHR10569">
    <property type="entry name" value="GLYCOGEN DEBRANCHING ENZYME"/>
    <property type="match status" value="1"/>
</dbReference>
<reference evidence="22 23" key="1">
    <citation type="submission" date="2022-12" db="EMBL/GenBank/DDBJ databases">
        <title>Chromosome-level genome assembly of true bugs.</title>
        <authorList>
            <person name="Ma L."/>
            <person name="Li H."/>
        </authorList>
    </citation>
    <scope>NUCLEOTIDE SEQUENCE [LARGE SCALE GENOMIC DNA]</scope>
    <source>
        <strain evidence="22">Lab_2022b</strain>
    </source>
</reference>
<evidence type="ECO:0000256" key="7">
    <source>
        <dbReference type="ARBA" id="ARBA00020723"/>
    </source>
</evidence>